<feature type="DNA-binding region" description="H-T-H motif" evidence="4">
    <location>
        <begin position="40"/>
        <end position="59"/>
    </location>
</feature>
<organism evidence="6 7">
    <name type="scientific">Streptomyces indicus</name>
    <dbReference type="NCBI Taxonomy" id="417292"/>
    <lineage>
        <taxon>Bacteria</taxon>
        <taxon>Bacillati</taxon>
        <taxon>Actinomycetota</taxon>
        <taxon>Actinomycetes</taxon>
        <taxon>Kitasatosporales</taxon>
        <taxon>Streptomycetaceae</taxon>
        <taxon>Streptomyces</taxon>
    </lineage>
</organism>
<protein>
    <submittedName>
        <fullName evidence="6">DNA-binding transcriptional regulator, AcrR family</fullName>
    </submittedName>
</protein>
<dbReference type="SUPFAM" id="SSF48498">
    <property type="entry name" value="Tetracyclin repressor-like, C-terminal domain"/>
    <property type="match status" value="1"/>
</dbReference>
<keyword evidence="1" id="KW-0805">Transcription regulation</keyword>
<dbReference type="GO" id="GO:0000976">
    <property type="term" value="F:transcription cis-regulatory region binding"/>
    <property type="evidence" value="ECO:0007669"/>
    <property type="project" value="TreeGrafter"/>
</dbReference>
<evidence type="ECO:0000259" key="5">
    <source>
        <dbReference type="PROSITE" id="PS50977"/>
    </source>
</evidence>
<dbReference type="InterPro" id="IPR001647">
    <property type="entry name" value="HTH_TetR"/>
</dbReference>
<dbReference type="PROSITE" id="PS50977">
    <property type="entry name" value="HTH_TETR_2"/>
    <property type="match status" value="1"/>
</dbReference>
<feature type="domain" description="HTH tetR-type" evidence="5">
    <location>
        <begin position="17"/>
        <end position="77"/>
    </location>
</feature>
<dbReference type="AlphaFoldDB" id="A0A1G9HNV8"/>
<reference evidence="6 7" key="1">
    <citation type="submission" date="2016-10" db="EMBL/GenBank/DDBJ databases">
        <authorList>
            <person name="de Groot N.N."/>
        </authorList>
    </citation>
    <scope>NUCLEOTIDE SEQUENCE [LARGE SCALE GENOMIC DNA]</scope>
    <source>
        <strain evidence="6 7">CGMCC 4.5727</strain>
    </source>
</reference>
<dbReference type="Gene3D" id="1.10.357.10">
    <property type="entry name" value="Tetracycline Repressor, domain 2"/>
    <property type="match status" value="1"/>
</dbReference>
<dbReference type="PROSITE" id="PS01081">
    <property type="entry name" value="HTH_TETR_1"/>
    <property type="match status" value="1"/>
</dbReference>
<sequence length="214" mass="23865">MARELAGKREIKQERAGRTRVLIARAAAEVFAEYGFAGASVTKITERAGLTLGALYFHFENKEALAREIVRGQPERVTPARESQGLQRAVDISLTWAHQLLEDPYLLAGARLVMEQDSFADPDGNSHQQWTTVFAESLTEAQRLREVRASIDVENVARLIVHACTGAQMQTYLENGRQDLPLRVGEMWSVLLPAIGTPSALRRIRVDDPREVMA</sequence>
<dbReference type="Pfam" id="PF21935">
    <property type="entry name" value="TetR_C_45"/>
    <property type="match status" value="1"/>
</dbReference>
<evidence type="ECO:0000256" key="4">
    <source>
        <dbReference type="PROSITE-ProRule" id="PRU00335"/>
    </source>
</evidence>
<dbReference type="Proteomes" id="UP000199155">
    <property type="component" value="Unassembled WGS sequence"/>
</dbReference>
<keyword evidence="7" id="KW-1185">Reference proteome</keyword>
<dbReference type="Pfam" id="PF00440">
    <property type="entry name" value="TetR_N"/>
    <property type="match status" value="1"/>
</dbReference>
<proteinExistence type="predicted"/>
<dbReference type="EMBL" id="FNFF01000019">
    <property type="protein sequence ID" value="SDL14203.1"/>
    <property type="molecule type" value="Genomic_DNA"/>
</dbReference>
<dbReference type="RefSeq" id="WP_093616660.1">
    <property type="nucleotide sequence ID" value="NZ_FNFF01000019.1"/>
</dbReference>
<dbReference type="InterPro" id="IPR054126">
    <property type="entry name" value="CprB_TetR_C"/>
</dbReference>
<dbReference type="InterPro" id="IPR009057">
    <property type="entry name" value="Homeodomain-like_sf"/>
</dbReference>
<dbReference type="InterPro" id="IPR050109">
    <property type="entry name" value="HTH-type_TetR-like_transc_reg"/>
</dbReference>
<keyword evidence="3" id="KW-0804">Transcription</keyword>
<evidence type="ECO:0000313" key="7">
    <source>
        <dbReference type="Proteomes" id="UP000199155"/>
    </source>
</evidence>
<keyword evidence="2 4" id="KW-0238">DNA-binding</keyword>
<evidence type="ECO:0000256" key="2">
    <source>
        <dbReference type="ARBA" id="ARBA00023125"/>
    </source>
</evidence>
<dbReference type="NCBIfam" id="NF041196">
    <property type="entry name" value="ScbR_bind_reg"/>
    <property type="match status" value="1"/>
</dbReference>
<evidence type="ECO:0000256" key="3">
    <source>
        <dbReference type="ARBA" id="ARBA00023163"/>
    </source>
</evidence>
<dbReference type="PANTHER" id="PTHR30055">
    <property type="entry name" value="HTH-TYPE TRANSCRIPTIONAL REGULATOR RUTR"/>
    <property type="match status" value="1"/>
</dbReference>
<dbReference type="PRINTS" id="PR00455">
    <property type="entry name" value="HTHTETR"/>
</dbReference>
<name>A0A1G9HNV8_9ACTN</name>
<dbReference type="GO" id="GO:0003700">
    <property type="term" value="F:DNA-binding transcription factor activity"/>
    <property type="evidence" value="ECO:0007669"/>
    <property type="project" value="TreeGrafter"/>
</dbReference>
<dbReference type="InterPro" id="IPR023772">
    <property type="entry name" value="DNA-bd_HTH_TetR-type_CS"/>
</dbReference>
<evidence type="ECO:0000313" key="6">
    <source>
        <dbReference type="EMBL" id="SDL14203.1"/>
    </source>
</evidence>
<dbReference type="STRING" id="417292.SAMN05421806_11995"/>
<dbReference type="InterPro" id="IPR047923">
    <property type="entry name" value="ArpA-like"/>
</dbReference>
<dbReference type="SUPFAM" id="SSF46689">
    <property type="entry name" value="Homeodomain-like"/>
    <property type="match status" value="1"/>
</dbReference>
<evidence type="ECO:0000256" key="1">
    <source>
        <dbReference type="ARBA" id="ARBA00023015"/>
    </source>
</evidence>
<dbReference type="InterPro" id="IPR036271">
    <property type="entry name" value="Tet_transcr_reg_TetR-rel_C_sf"/>
</dbReference>
<gene>
    <name evidence="6" type="ORF">SAMN05421806_11995</name>
</gene>
<dbReference type="PANTHER" id="PTHR30055:SF234">
    <property type="entry name" value="HTH-TYPE TRANSCRIPTIONAL REGULATOR BETI"/>
    <property type="match status" value="1"/>
</dbReference>
<dbReference type="OrthoDB" id="3237195at2"/>
<accession>A0A1G9HNV8</accession>